<feature type="transmembrane region" description="Helical" evidence="1">
    <location>
        <begin position="60"/>
        <end position="83"/>
    </location>
</feature>
<protein>
    <submittedName>
        <fullName evidence="2">Uncharacterized protein</fullName>
    </submittedName>
</protein>
<comment type="caution">
    <text evidence="2">The sequence shown here is derived from an EMBL/GenBank/DDBJ whole genome shotgun (WGS) entry which is preliminary data.</text>
</comment>
<name>A0A0W0EW46_MONRR</name>
<evidence type="ECO:0000313" key="3">
    <source>
        <dbReference type="Proteomes" id="UP000054988"/>
    </source>
</evidence>
<dbReference type="AlphaFoldDB" id="A0A0W0EW46"/>
<accession>A0A0W0EW46</accession>
<evidence type="ECO:0000256" key="1">
    <source>
        <dbReference type="SAM" id="Phobius"/>
    </source>
</evidence>
<feature type="transmembrane region" description="Helical" evidence="1">
    <location>
        <begin position="241"/>
        <end position="264"/>
    </location>
</feature>
<dbReference type="eggNOG" id="ENOG502SS20">
    <property type="taxonomic scope" value="Eukaryota"/>
</dbReference>
<dbReference type="EMBL" id="LATX01002487">
    <property type="protein sequence ID" value="KTB28301.1"/>
    <property type="molecule type" value="Genomic_DNA"/>
</dbReference>
<feature type="transmembrane region" description="Helical" evidence="1">
    <location>
        <begin position="198"/>
        <end position="220"/>
    </location>
</feature>
<proteinExistence type="predicted"/>
<feature type="transmembrane region" description="Helical" evidence="1">
    <location>
        <begin position="24"/>
        <end position="48"/>
    </location>
</feature>
<dbReference type="Proteomes" id="UP000054988">
    <property type="component" value="Unassembled WGS sequence"/>
</dbReference>
<organism evidence="2 3">
    <name type="scientific">Moniliophthora roreri</name>
    <name type="common">Frosty pod rot fungus</name>
    <name type="synonym">Monilia roreri</name>
    <dbReference type="NCBI Taxonomy" id="221103"/>
    <lineage>
        <taxon>Eukaryota</taxon>
        <taxon>Fungi</taxon>
        <taxon>Dikarya</taxon>
        <taxon>Basidiomycota</taxon>
        <taxon>Agaricomycotina</taxon>
        <taxon>Agaricomycetes</taxon>
        <taxon>Agaricomycetidae</taxon>
        <taxon>Agaricales</taxon>
        <taxon>Marasmiineae</taxon>
        <taxon>Marasmiaceae</taxon>
        <taxon>Moniliophthora</taxon>
    </lineage>
</organism>
<feature type="transmembrane region" description="Helical" evidence="1">
    <location>
        <begin position="123"/>
        <end position="141"/>
    </location>
</feature>
<sequence>MSTPAAPGVTQEEQATLYNFGQRVVWNTVGGFVESVFWAIYVVLFMFAMRIQLKRGVRSLTSIILLLVSIFLFASSTALWAMYVVDLLTQFRIFFLKYPELRLADRVAQVDIGLEKFGLPEESLFLLNMIVGDGVVIWRAWVLCGHSRLQKLVYIPIVMVMAAFAFVVIALDCLGNNGFVSQSTESSGSKTCQWGEPIAWGISLMTNITSTSIIAARAWGHHCFVCKTFGSKRRRSQAENVLLILVDSGFIYCLFWLSQLILFFPVAFGTPAQRMYSILSGMGEPISGLYPTLIIILVNMQRSMSDSPDLLSSAKFKSGNNGIISSDQFQTQLSTETTTSGTDSDKVELSLPRNPVEMNRLSAVHV</sequence>
<gene>
    <name evidence="2" type="ORF">WG66_19131</name>
</gene>
<feature type="transmembrane region" description="Helical" evidence="1">
    <location>
        <begin position="153"/>
        <end position="171"/>
    </location>
</feature>
<keyword evidence="1" id="KW-1133">Transmembrane helix</keyword>
<keyword evidence="1" id="KW-0472">Membrane</keyword>
<feature type="transmembrane region" description="Helical" evidence="1">
    <location>
        <begin position="276"/>
        <end position="298"/>
    </location>
</feature>
<evidence type="ECO:0000313" key="2">
    <source>
        <dbReference type="EMBL" id="KTB28301.1"/>
    </source>
</evidence>
<reference evidence="2 3" key="1">
    <citation type="submission" date="2015-12" db="EMBL/GenBank/DDBJ databases">
        <title>Draft genome sequence of Moniliophthora roreri, the causal agent of frosty pod rot of cacao.</title>
        <authorList>
            <person name="Aime M.C."/>
            <person name="Diaz-Valderrama J.R."/>
            <person name="Kijpornyongpan T."/>
            <person name="Phillips-Mora W."/>
        </authorList>
    </citation>
    <scope>NUCLEOTIDE SEQUENCE [LARGE SCALE GENOMIC DNA]</scope>
    <source>
        <strain evidence="2 3">MCA 2952</strain>
    </source>
</reference>
<keyword evidence="1" id="KW-0812">Transmembrane</keyword>